<proteinExistence type="predicted"/>
<accession>A0A8S5V8U9</accession>
<name>A0A8S5V8U9_9CAUD</name>
<organism evidence="1">
    <name type="scientific">Caudovirales sp. ctCpR1</name>
    <dbReference type="NCBI Taxonomy" id="2825760"/>
    <lineage>
        <taxon>Viruses</taxon>
        <taxon>Duplodnaviria</taxon>
        <taxon>Heunggongvirae</taxon>
        <taxon>Uroviricota</taxon>
        <taxon>Caudoviricetes</taxon>
    </lineage>
</organism>
<reference evidence="1" key="1">
    <citation type="journal article" date="2021" name="Proc. Natl. Acad. Sci. U.S.A.">
        <title>A Catalog of Tens of Thousands of Viruses from Human Metagenomes Reveals Hidden Associations with Chronic Diseases.</title>
        <authorList>
            <person name="Tisza M.J."/>
            <person name="Buck C.B."/>
        </authorList>
    </citation>
    <scope>NUCLEOTIDE SEQUENCE</scope>
    <source>
        <strain evidence="1">CtCpR1</strain>
    </source>
</reference>
<evidence type="ECO:0000313" key="1">
    <source>
        <dbReference type="EMBL" id="DAG03149.1"/>
    </source>
</evidence>
<protein>
    <submittedName>
        <fullName evidence="1">GTPase</fullName>
    </submittedName>
</protein>
<sequence length="33" mass="3777">MPRCRPSGRLAKHNTNRFGCARKPKKCCIMDIS</sequence>
<dbReference type="EMBL" id="BK016224">
    <property type="protein sequence ID" value="DAG03149.1"/>
    <property type="molecule type" value="Genomic_DNA"/>
</dbReference>